<protein>
    <recommendedName>
        <fullName evidence="4">Transmembrane protein</fullName>
    </recommendedName>
</protein>
<dbReference type="Proteomes" id="UP001301769">
    <property type="component" value="Unassembled WGS sequence"/>
</dbReference>
<keyword evidence="1" id="KW-1133">Transmembrane helix</keyword>
<feature type="transmembrane region" description="Helical" evidence="1">
    <location>
        <begin position="12"/>
        <end position="31"/>
    </location>
</feature>
<feature type="transmembrane region" description="Helical" evidence="1">
    <location>
        <begin position="51"/>
        <end position="70"/>
    </location>
</feature>
<dbReference type="AlphaFoldDB" id="A0AAN6YHM8"/>
<keyword evidence="3" id="KW-1185">Reference proteome</keyword>
<evidence type="ECO:0008006" key="4">
    <source>
        <dbReference type="Google" id="ProtNLM"/>
    </source>
</evidence>
<comment type="caution">
    <text evidence="2">The sequence shown here is derived from an EMBL/GenBank/DDBJ whole genome shotgun (WGS) entry which is preliminary data.</text>
</comment>
<keyword evidence="1" id="KW-0472">Membrane</keyword>
<evidence type="ECO:0000256" key="1">
    <source>
        <dbReference type="SAM" id="Phobius"/>
    </source>
</evidence>
<evidence type="ECO:0000313" key="2">
    <source>
        <dbReference type="EMBL" id="KAK4219469.1"/>
    </source>
</evidence>
<evidence type="ECO:0000313" key="3">
    <source>
        <dbReference type="Proteomes" id="UP001301769"/>
    </source>
</evidence>
<gene>
    <name evidence="2" type="ORF">QBC37DRAFT_136418</name>
</gene>
<reference evidence="2" key="2">
    <citation type="submission" date="2023-05" db="EMBL/GenBank/DDBJ databases">
        <authorList>
            <consortium name="Lawrence Berkeley National Laboratory"/>
            <person name="Steindorff A."/>
            <person name="Hensen N."/>
            <person name="Bonometti L."/>
            <person name="Westerberg I."/>
            <person name="Brannstrom I.O."/>
            <person name="Guillou S."/>
            <person name="Cros-Aarteil S."/>
            <person name="Calhoun S."/>
            <person name="Haridas S."/>
            <person name="Kuo A."/>
            <person name="Mondo S."/>
            <person name="Pangilinan J."/>
            <person name="Riley R."/>
            <person name="Labutti K."/>
            <person name="Andreopoulos B."/>
            <person name="Lipzen A."/>
            <person name="Chen C."/>
            <person name="Yanf M."/>
            <person name="Daum C."/>
            <person name="Ng V."/>
            <person name="Clum A."/>
            <person name="Ohm R."/>
            <person name="Martin F."/>
            <person name="Silar P."/>
            <person name="Natvig D."/>
            <person name="Lalanne C."/>
            <person name="Gautier V."/>
            <person name="Ament-Velasquez S.L."/>
            <person name="Kruys A."/>
            <person name="Hutchinson M.I."/>
            <person name="Powell A.J."/>
            <person name="Barry K."/>
            <person name="Miller A.N."/>
            <person name="Grigoriev I.V."/>
            <person name="Debuchy R."/>
            <person name="Gladieux P."/>
            <person name="Thoren M.H."/>
            <person name="Johannesson H."/>
        </authorList>
    </citation>
    <scope>NUCLEOTIDE SEQUENCE</scope>
    <source>
        <strain evidence="2">PSN293</strain>
    </source>
</reference>
<keyword evidence="1" id="KW-0812">Transmembrane</keyword>
<organism evidence="2 3">
    <name type="scientific">Rhypophila decipiens</name>
    <dbReference type="NCBI Taxonomy" id="261697"/>
    <lineage>
        <taxon>Eukaryota</taxon>
        <taxon>Fungi</taxon>
        <taxon>Dikarya</taxon>
        <taxon>Ascomycota</taxon>
        <taxon>Pezizomycotina</taxon>
        <taxon>Sordariomycetes</taxon>
        <taxon>Sordariomycetidae</taxon>
        <taxon>Sordariales</taxon>
        <taxon>Naviculisporaceae</taxon>
        <taxon>Rhypophila</taxon>
    </lineage>
</organism>
<dbReference type="EMBL" id="MU858048">
    <property type="protein sequence ID" value="KAK4219469.1"/>
    <property type="molecule type" value="Genomic_DNA"/>
</dbReference>
<sequence length="149" mass="16772">MDGIKNLFGDEILFFSYSLSLSLSLSFYGVYPDLIWGCFTVFHFLSPLCYYLRLASLLILRVVFFYSLSLSLCVRRACLAFFVLFGSWVPGFLALVVGSCPLLVWSDLVLFVSVGFCRLVVPAVFATLSLDFYLFCFVSFVQGLVLLPT</sequence>
<proteinExistence type="predicted"/>
<feature type="transmembrane region" description="Helical" evidence="1">
    <location>
        <begin position="77"/>
        <end position="96"/>
    </location>
</feature>
<feature type="transmembrane region" description="Helical" evidence="1">
    <location>
        <begin position="128"/>
        <end position="147"/>
    </location>
</feature>
<name>A0AAN6YHM8_9PEZI</name>
<reference evidence="2" key="1">
    <citation type="journal article" date="2023" name="Mol. Phylogenet. Evol.">
        <title>Genome-scale phylogeny and comparative genomics of the fungal order Sordariales.</title>
        <authorList>
            <person name="Hensen N."/>
            <person name="Bonometti L."/>
            <person name="Westerberg I."/>
            <person name="Brannstrom I.O."/>
            <person name="Guillou S."/>
            <person name="Cros-Aarteil S."/>
            <person name="Calhoun S."/>
            <person name="Haridas S."/>
            <person name="Kuo A."/>
            <person name="Mondo S."/>
            <person name="Pangilinan J."/>
            <person name="Riley R."/>
            <person name="LaButti K."/>
            <person name="Andreopoulos B."/>
            <person name="Lipzen A."/>
            <person name="Chen C."/>
            <person name="Yan M."/>
            <person name="Daum C."/>
            <person name="Ng V."/>
            <person name="Clum A."/>
            <person name="Steindorff A."/>
            <person name="Ohm R.A."/>
            <person name="Martin F."/>
            <person name="Silar P."/>
            <person name="Natvig D.O."/>
            <person name="Lalanne C."/>
            <person name="Gautier V."/>
            <person name="Ament-Velasquez S.L."/>
            <person name="Kruys A."/>
            <person name="Hutchinson M.I."/>
            <person name="Powell A.J."/>
            <person name="Barry K."/>
            <person name="Miller A.N."/>
            <person name="Grigoriev I.V."/>
            <person name="Debuchy R."/>
            <person name="Gladieux P."/>
            <person name="Hiltunen Thoren M."/>
            <person name="Johannesson H."/>
        </authorList>
    </citation>
    <scope>NUCLEOTIDE SEQUENCE</scope>
    <source>
        <strain evidence="2">PSN293</strain>
    </source>
</reference>
<accession>A0AAN6YHM8</accession>